<reference evidence="1" key="1">
    <citation type="submission" date="2021-06" db="EMBL/GenBank/DDBJ databases">
        <authorList>
            <person name="Hodson N. C."/>
            <person name="Mongue J. A."/>
            <person name="Jaron S. K."/>
        </authorList>
    </citation>
    <scope>NUCLEOTIDE SEQUENCE</scope>
</reference>
<comment type="caution">
    <text evidence="1">The sequence shown here is derived from an EMBL/GenBank/DDBJ whole genome shotgun (WGS) entry which is preliminary data.</text>
</comment>
<evidence type="ECO:0000313" key="2">
    <source>
        <dbReference type="Proteomes" id="UP000708208"/>
    </source>
</evidence>
<protein>
    <submittedName>
        <fullName evidence="1">Uncharacterized protein</fullName>
    </submittedName>
</protein>
<dbReference type="AlphaFoldDB" id="A0A8J2LEY3"/>
<accession>A0A8J2LEY3</accession>
<evidence type="ECO:0000313" key="1">
    <source>
        <dbReference type="EMBL" id="CAG7831049.1"/>
    </source>
</evidence>
<proteinExistence type="predicted"/>
<gene>
    <name evidence="1" type="ORF">AFUS01_LOCUS40811</name>
</gene>
<dbReference type="Proteomes" id="UP000708208">
    <property type="component" value="Unassembled WGS sequence"/>
</dbReference>
<sequence>MSSKSDLWWTAPSWSNGFRNIKPTSVVQTLFLTEINSSDQNRRFYDLDALAVRQLHKGRAWNQPLAPGSEAMKMTREISVGKKRKCPFPGDMTIGRRKYNCPHFSLATTASSGPLLGLLDEKIYFRRNGKDSSEVAFAEMDYEDFRSPLKIQFCARTDSLGKFGNDCDVYYPPLNSYDTVMTKNRDCHPSLLVLEKSGRAVQALSLDTGAVENRLGFGEDFECRTVIPRIWKALRSVPTHFKVSGAFLVGFCSSSRINLYDLEETLLLSRLKLNNNLTTGDLYPVTHKIEKFPRPLLSVSCYNSYLDFYPLMLAGFYIVRLANFYNEVRELNFEDDPDRRVHFLPNAPPRVISVGRNKLKVFEICEERLCSPEIPMESRTLGRKWFLKLIFDLNFGPKPEIDQVVTGSRKSARVIPRMYHDFCANNTLVYGPNEFLQQITIVKFETKRISCYVYDMENFQLQYEMTPKHFAPDSSDVYDNITLQISTLLLYGNIHVLGDVNFCNQTVKSTLTSVA</sequence>
<keyword evidence="2" id="KW-1185">Reference proteome</keyword>
<organism evidence="1 2">
    <name type="scientific">Allacma fusca</name>
    <dbReference type="NCBI Taxonomy" id="39272"/>
    <lineage>
        <taxon>Eukaryota</taxon>
        <taxon>Metazoa</taxon>
        <taxon>Ecdysozoa</taxon>
        <taxon>Arthropoda</taxon>
        <taxon>Hexapoda</taxon>
        <taxon>Collembola</taxon>
        <taxon>Symphypleona</taxon>
        <taxon>Sminthuridae</taxon>
        <taxon>Allacma</taxon>
    </lineage>
</organism>
<dbReference type="EMBL" id="CAJVCH010558711">
    <property type="protein sequence ID" value="CAG7831049.1"/>
    <property type="molecule type" value="Genomic_DNA"/>
</dbReference>
<name>A0A8J2LEY3_9HEXA</name>